<dbReference type="PROSITE" id="PS00092">
    <property type="entry name" value="N6_MTASE"/>
    <property type="match status" value="1"/>
</dbReference>
<evidence type="ECO:0000256" key="5">
    <source>
        <dbReference type="ARBA" id="ARBA00047942"/>
    </source>
</evidence>
<feature type="coiled-coil region" evidence="6">
    <location>
        <begin position="533"/>
        <end position="564"/>
    </location>
</feature>
<comment type="catalytic activity">
    <reaction evidence="5">
        <text>a 2'-deoxyadenosine in DNA + S-adenosyl-L-methionine = an N(6)-methyl-2'-deoxyadenosine in DNA + S-adenosyl-L-homocysteine + H(+)</text>
        <dbReference type="Rhea" id="RHEA:15197"/>
        <dbReference type="Rhea" id="RHEA-COMP:12418"/>
        <dbReference type="Rhea" id="RHEA-COMP:12419"/>
        <dbReference type="ChEBI" id="CHEBI:15378"/>
        <dbReference type="ChEBI" id="CHEBI:57856"/>
        <dbReference type="ChEBI" id="CHEBI:59789"/>
        <dbReference type="ChEBI" id="CHEBI:90615"/>
        <dbReference type="ChEBI" id="CHEBI:90616"/>
        <dbReference type="EC" id="2.1.1.72"/>
    </reaction>
</comment>
<dbReference type="OrthoDB" id="5749002at2"/>
<dbReference type="PRINTS" id="PR00507">
    <property type="entry name" value="N12N6MTFRASE"/>
</dbReference>
<dbReference type="InterPro" id="IPR050953">
    <property type="entry name" value="N4_N6_ade-DNA_methylase"/>
</dbReference>
<dbReference type="eggNOG" id="COG1002">
    <property type="taxonomic scope" value="Bacteria"/>
</dbReference>
<evidence type="ECO:0000256" key="2">
    <source>
        <dbReference type="ARBA" id="ARBA00022603"/>
    </source>
</evidence>
<sequence>MLNIPPLRQAIQQFNFNALFEELGWNRARKVFELEIETQIYPCQAIAYLGKVTVYTVQALPSAKQRQAIAQEITENYSVEHVLIFTDKETQAIFFWAKREKNRLLPREHAYFRGQSGDALVNKLVPLMVDFSELDDSGNLPLVEVLERLRKALDIEPVTKKFYAEFASFLENFVIDIEGINDERARRWYASVLLNRLMFIWFLQKKGFLDNGNREYLLDKLADSQKQKTDNFYQGFLQRLFFEGFAKPEHERENAEILGKIPYLNGGLFLPHHLEETYQIQIADVAFSRLFELFQGYSWSLDDSPTGDDNEINPDVLGYIFEKYINQKAFGAYYTRKEITEYLCERTIHRLILDKVQQPAIPNVCEARHFETLDELLGKLDKSLVHQLLNEILPSLKLLDPACGSGAFLVAAMKTLVDIYRAITAHSDSHSLYEIKKKIITHNLFGVDIMEEATEIAKLRLFLALVAAVDKGEDLEPLPNIDFNIMAGNSLIGLLKVDAEKFEQFDLFKTDKSQRYHTLLAEKNRMIANYRDATSYSKDLRGLRENIEQARQQAQQVLNQLLLEEFHQLKIQYEQATWDEAKNKEGKPKKRSLTLSDIERLHPFHWGYEFDQVLAQGGFSAIIANPPWDVFQTDEKEFFQEYAPEIQKKKIRIENWKKQFTTFMQDEEIREKWLNYVSQFSFVSKFFKNAPQFKHQITIVNGKNVGSKINLYSYFTEQSYNLLQDKGLCGIVIPSGIYTDLGATGLRDLLFNQTEITGLFCFENRKAIFEGVDSRFKFVVLSFEKGQTTEQFPTAFMRHDLQELETFPTQGALWLSVDLIKKLSPDSRSVMEFKNNLDLQIAEKMLQFPLLGEQLENTWNLKLTSEFNMTTDSHLFKTEAGAGRLPLYEGKMIHQFTHLWGEPRYWVDEQEARKVLLGKETDTGQKLDYQGFRIGFRDVASSTNERTMIATVLPKHIFCPHTMSLENVCTSLLDEKTRLFIVAIFNSFISDYLIRQRITTHVSFFFVYNLPIPRLPATDPIFNEIVRRTAQLICTTPDYDDLRAELNATGFKDLQGQTDPTQRAQLRAELDALIAHLYGLTDEELTHILNTFPLVAEEVKRGVLEKFRD</sequence>
<keyword evidence="3 8" id="KW-0808">Transferase</keyword>
<dbReference type="RefSeq" id="WP_002689905.1">
    <property type="nucleotide sequence ID" value="NZ_JH600070.1"/>
</dbReference>
<dbReference type="PANTHER" id="PTHR33841:SF1">
    <property type="entry name" value="DNA METHYLTRANSFERASE A"/>
    <property type="match status" value="1"/>
</dbReference>
<dbReference type="Proteomes" id="UP000005744">
    <property type="component" value="Unassembled WGS sequence"/>
</dbReference>
<keyword evidence="2 8" id="KW-0489">Methyltransferase</keyword>
<keyword evidence="9" id="KW-1185">Reference proteome</keyword>
<dbReference type="InterPro" id="IPR029063">
    <property type="entry name" value="SAM-dependent_MTases_sf"/>
</dbReference>
<dbReference type="GO" id="GO:0006304">
    <property type="term" value="P:DNA modification"/>
    <property type="evidence" value="ECO:0007669"/>
    <property type="project" value="InterPro"/>
</dbReference>
<keyword evidence="4" id="KW-0949">S-adenosyl-L-methionine</keyword>
<dbReference type="eggNOG" id="COG0827">
    <property type="taxonomic scope" value="Bacteria"/>
</dbReference>
<dbReference type="PANTHER" id="PTHR33841">
    <property type="entry name" value="DNA METHYLTRANSFERASE YEEA-RELATED"/>
    <property type="match status" value="1"/>
</dbReference>
<feature type="domain" description="Type II methyltransferase M.TaqI-like" evidence="7">
    <location>
        <begin position="442"/>
        <end position="651"/>
    </location>
</feature>
<dbReference type="SUPFAM" id="SSF53335">
    <property type="entry name" value="S-adenosyl-L-methionine-dependent methyltransferases"/>
    <property type="match status" value="1"/>
</dbReference>
<dbReference type="GO" id="GO:0009007">
    <property type="term" value="F:site-specific DNA-methyltransferase (adenine-specific) activity"/>
    <property type="evidence" value="ECO:0007669"/>
    <property type="project" value="UniProtKB-EC"/>
</dbReference>
<dbReference type="Pfam" id="PF07669">
    <property type="entry name" value="Eco57I"/>
    <property type="match status" value="2"/>
</dbReference>
<dbReference type="InterPro" id="IPR002052">
    <property type="entry name" value="DNA_methylase_N6_adenine_CS"/>
</dbReference>
<evidence type="ECO:0000256" key="1">
    <source>
        <dbReference type="ARBA" id="ARBA00011900"/>
    </source>
</evidence>
<evidence type="ECO:0000313" key="9">
    <source>
        <dbReference type="Proteomes" id="UP000005744"/>
    </source>
</evidence>
<dbReference type="AlphaFoldDB" id="I3CHD7"/>
<evidence type="ECO:0000256" key="3">
    <source>
        <dbReference type="ARBA" id="ARBA00022679"/>
    </source>
</evidence>
<reference evidence="8 9" key="1">
    <citation type="submission" date="2011-11" db="EMBL/GenBank/DDBJ databases">
        <title>Improved High-Quality Draft sequence of Beggiatoa alba B18lD.</title>
        <authorList>
            <consortium name="US DOE Joint Genome Institute"/>
            <person name="Lucas S."/>
            <person name="Han J."/>
            <person name="Lapidus A."/>
            <person name="Cheng J.-F."/>
            <person name="Goodwin L."/>
            <person name="Pitluck S."/>
            <person name="Peters L."/>
            <person name="Mikhailova N."/>
            <person name="Held B."/>
            <person name="Detter J.C."/>
            <person name="Han C."/>
            <person name="Tapia R."/>
            <person name="Land M."/>
            <person name="Hauser L."/>
            <person name="Kyrpides N."/>
            <person name="Ivanova N."/>
            <person name="Pagani I."/>
            <person name="Samuel K."/>
            <person name="Teske A."/>
            <person name="Mueller J."/>
            <person name="Woyke T."/>
        </authorList>
    </citation>
    <scope>NUCLEOTIDE SEQUENCE [LARGE SCALE GENOMIC DNA]</scope>
    <source>
        <strain evidence="8 9">B18LD</strain>
    </source>
</reference>
<dbReference type="EC" id="2.1.1.72" evidence="1"/>
<name>I3CHD7_9GAMM</name>
<organism evidence="8 9">
    <name type="scientific">Beggiatoa alba B18LD</name>
    <dbReference type="NCBI Taxonomy" id="395493"/>
    <lineage>
        <taxon>Bacteria</taxon>
        <taxon>Pseudomonadati</taxon>
        <taxon>Pseudomonadota</taxon>
        <taxon>Gammaproteobacteria</taxon>
        <taxon>Thiotrichales</taxon>
        <taxon>Thiotrichaceae</taxon>
        <taxon>Beggiatoa</taxon>
    </lineage>
</organism>
<dbReference type="GO" id="GO:0032259">
    <property type="term" value="P:methylation"/>
    <property type="evidence" value="ECO:0007669"/>
    <property type="project" value="UniProtKB-KW"/>
</dbReference>
<dbReference type="EMBL" id="JH600070">
    <property type="protein sequence ID" value="EIJ43030.1"/>
    <property type="molecule type" value="Genomic_DNA"/>
</dbReference>
<evidence type="ECO:0000256" key="4">
    <source>
        <dbReference type="ARBA" id="ARBA00022691"/>
    </source>
</evidence>
<gene>
    <name evidence="8" type="ORF">BegalDRAFT_2166</name>
</gene>
<evidence type="ECO:0000256" key="6">
    <source>
        <dbReference type="SAM" id="Coils"/>
    </source>
</evidence>
<keyword evidence="6" id="KW-0175">Coiled coil</keyword>
<dbReference type="STRING" id="395493.BegalDRAFT_2166"/>
<evidence type="ECO:0000259" key="7">
    <source>
        <dbReference type="Pfam" id="PF07669"/>
    </source>
</evidence>
<dbReference type="HOGENOM" id="CLU_008550_0_0_6"/>
<dbReference type="InterPro" id="IPR011639">
    <property type="entry name" value="MethylTrfase_TaqI-like_dom"/>
</dbReference>
<dbReference type="GO" id="GO:0003676">
    <property type="term" value="F:nucleic acid binding"/>
    <property type="evidence" value="ECO:0007669"/>
    <property type="project" value="InterPro"/>
</dbReference>
<accession>I3CHD7</accession>
<dbReference type="Gene3D" id="3.40.50.150">
    <property type="entry name" value="Vaccinia Virus protein VP39"/>
    <property type="match status" value="1"/>
</dbReference>
<proteinExistence type="predicted"/>
<protein>
    <recommendedName>
        <fullName evidence="1">site-specific DNA-methyltransferase (adenine-specific)</fullName>
        <ecNumber evidence="1">2.1.1.72</ecNumber>
    </recommendedName>
</protein>
<feature type="domain" description="Type II methyltransferase M.TaqI-like" evidence="7">
    <location>
        <begin position="705"/>
        <end position="769"/>
    </location>
</feature>
<evidence type="ECO:0000313" key="8">
    <source>
        <dbReference type="EMBL" id="EIJ43030.1"/>
    </source>
</evidence>